<evidence type="ECO:0000256" key="1">
    <source>
        <dbReference type="ARBA" id="ARBA00004651"/>
    </source>
</evidence>
<dbReference type="InterPro" id="IPR045324">
    <property type="entry name" value="Small_multidrug_res"/>
</dbReference>
<dbReference type="HOGENOM" id="CLU_133067_1_2_9"/>
<dbReference type="GO" id="GO:0022857">
    <property type="term" value="F:transmembrane transporter activity"/>
    <property type="evidence" value="ECO:0007669"/>
    <property type="project" value="InterPro"/>
</dbReference>
<reference evidence="9 10" key="1">
    <citation type="journal article" date="2015" name="Infect. Genet. Evol.">
        <title>Genomic sequences of six botulinum neurotoxin-producing strains representing three clostridial species illustrate the mobility and diversity of botulinum neurotoxin genes.</title>
        <authorList>
            <person name="Smith T.J."/>
            <person name="Hill K.K."/>
            <person name="Xie G."/>
            <person name="Foley B.T."/>
            <person name="Williamson C.H."/>
            <person name="Foster J.T."/>
            <person name="Johnson S.L."/>
            <person name="Chertkov O."/>
            <person name="Teshima H."/>
            <person name="Gibbons H.S."/>
            <person name="Johnsky L.A."/>
            <person name="Karavis M.A."/>
            <person name="Smith L.A."/>
        </authorList>
    </citation>
    <scope>NUCLEOTIDE SEQUENCE [LARGE SCALE GENOMIC DNA]</scope>
    <source>
        <strain evidence="9">Sullivan</strain>
    </source>
</reference>
<dbReference type="Pfam" id="PF00893">
    <property type="entry name" value="Multi_Drug_Res"/>
    <property type="match status" value="1"/>
</dbReference>
<keyword evidence="3" id="KW-1003">Cell membrane</keyword>
<comment type="subcellular location">
    <subcellularLocation>
        <location evidence="1 7">Cell membrane</location>
        <topology evidence="1 7">Multi-pass membrane protein</topology>
    </subcellularLocation>
</comment>
<evidence type="ECO:0000256" key="7">
    <source>
        <dbReference type="RuleBase" id="RU003942"/>
    </source>
</evidence>
<dbReference type="SUPFAM" id="SSF103481">
    <property type="entry name" value="Multidrug resistance efflux transporter EmrE"/>
    <property type="match status" value="1"/>
</dbReference>
<dbReference type="AlphaFoldDB" id="A0A0A7G0R5"/>
<evidence type="ECO:0000256" key="5">
    <source>
        <dbReference type="ARBA" id="ARBA00022989"/>
    </source>
</evidence>
<dbReference type="EMBL" id="CP006905">
    <property type="protein sequence ID" value="AIY84755.1"/>
    <property type="molecule type" value="Genomic_DNA"/>
</dbReference>
<evidence type="ECO:0000256" key="3">
    <source>
        <dbReference type="ARBA" id="ARBA00022475"/>
    </source>
</evidence>
<keyword evidence="5 8" id="KW-1133">Transmembrane helix</keyword>
<organism evidence="9 10">
    <name type="scientific">Clostridium baratii str. Sullivan</name>
    <dbReference type="NCBI Taxonomy" id="1415775"/>
    <lineage>
        <taxon>Bacteria</taxon>
        <taxon>Bacillati</taxon>
        <taxon>Bacillota</taxon>
        <taxon>Clostridia</taxon>
        <taxon>Eubacteriales</taxon>
        <taxon>Clostridiaceae</taxon>
        <taxon>Clostridium</taxon>
    </lineage>
</organism>
<evidence type="ECO:0000256" key="6">
    <source>
        <dbReference type="ARBA" id="ARBA00023136"/>
    </source>
</evidence>
<dbReference type="eggNOG" id="COG2076">
    <property type="taxonomic scope" value="Bacteria"/>
</dbReference>
<keyword evidence="4 7" id="KW-0812">Transmembrane</keyword>
<evidence type="ECO:0000256" key="4">
    <source>
        <dbReference type="ARBA" id="ARBA00022692"/>
    </source>
</evidence>
<feature type="transmembrane region" description="Helical" evidence="8">
    <location>
        <begin position="86"/>
        <end position="104"/>
    </location>
</feature>
<dbReference type="PANTHER" id="PTHR30561:SF0">
    <property type="entry name" value="GUANIDINIUM EXPORTER"/>
    <property type="match status" value="1"/>
</dbReference>
<dbReference type="PANTHER" id="PTHR30561">
    <property type="entry name" value="SMR FAMILY PROTON-DEPENDENT DRUG EFFLUX TRANSPORTER SUGE"/>
    <property type="match status" value="1"/>
</dbReference>
<feature type="transmembrane region" description="Helical" evidence="8">
    <location>
        <begin position="31"/>
        <end position="48"/>
    </location>
</feature>
<feature type="transmembrane region" description="Helical" evidence="8">
    <location>
        <begin position="60"/>
        <end position="80"/>
    </location>
</feature>
<dbReference type="InterPro" id="IPR037185">
    <property type="entry name" value="EmrE-like"/>
</dbReference>
<keyword evidence="6 8" id="KW-0472">Membrane</keyword>
<dbReference type="Gene3D" id="1.10.3730.20">
    <property type="match status" value="1"/>
</dbReference>
<dbReference type="RefSeq" id="WP_039314756.1">
    <property type="nucleotide sequence ID" value="NZ_CP006905.1"/>
</dbReference>
<dbReference type="OrthoDB" id="21828at2"/>
<proteinExistence type="inferred from homology"/>
<dbReference type="KEGG" id="cbv:U729_2160"/>
<dbReference type="Proteomes" id="UP000030635">
    <property type="component" value="Chromosome"/>
</dbReference>
<evidence type="ECO:0000256" key="2">
    <source>
        <dbReference type="ARBA" id="ARBA00022448"/>
    </source>
</evidence>
<evidence type="ECO:0000256" key="8">
    <source>
        <dbReference type="SAM" id="Phobius"/>
    </source>
</evidence>
<keyword evidence="10" id="KW-1185">Reference proteome</keyword>
<dbReference type="STRING" id="1561.NPD11_850"/>
<dbReference type="GO" id="GO:0005886">
    <property type="term" value="C:plasma membrane"/>
    <property type="evidence" value="ECO:0007669"/>
    <property type="project" value="UniProtKB-SubCell"/>
</dbReference>
<feature type="transmembrane region" description="Helical" evidence="8">
    <location>
        <begin position="5"/>
        <end position="25"/>
    </location>
</feature>
<evidence type="ECO:0000313" key="9">
    <source>
        <dbReference type="EMBL" id="AIY84755.1"/>
    </source>
</evidence>
<evidence type="ECO:0000313" key="10">
    <source>
        <dbReference type="Proteomes" id="UP000030635"/>
    </source>
</evidence>
<dbReference type="InterPro" id="IPR000390">
    <property type="entry name" value="Small_drug/metabolite_transptr"/>
</dbReference>
<comment type="similarity">
    <text evidence="7">Belongs to the drug/metabolite transporter (DMT) superfamily. Small multidrug resistance (SMR) (TC 2.A.7.1) family.</text>
</comment>
<keyword evidence="2" id="KW-0813">Transport</keyword>
<gene>
    <name evidence="9" type="primary">sugE</name>
    <name evidence="9" type="ORF">U729_2160</name>
</gene>
<name>A0A0A7G0R5_9CLOT</name>
<dbReference type="FunFam" id="1.10.3730.20:FF:000001">
    <property type="entry name" value="Quaternary ammonium compound resistance transporter SugE"/>
    <property type="match status" value="1"/>
</dbReference>
<accession>A0A0A7G0R5</accession>
<sequence>MNKAWIYVIIGGFLEVFWALCLKKSNGFTNLGYTAITIVLVLISFYLFSKGMTLLPSGIAYTVFTGIGAIGTIVFGILILGESISFSKIIFSCLLIIGIIGLKINSKEEV</sequence>
<protein>
    <submittedName>
        <fullName evidence="9">Quaternary ammonium compound-resistance protein sugE</fullName>
    </submittedName>
</protein>